<dbReference type="OMA" id="SKFNDIW"/>
<dbReference type="GO" id="GO:0030833">
    <property type="term" value="P:regulation of actin filament polymerization"/>
    <property type="evidence" value="ECO:0007669"/>
    <property type="project" value="TreeGrafter"/>
</dbReference>
<keyword evidence="2" id="KW-1185">Reference proteome</keyword>
<feature type="compositionally biased region" description="Basic and acidic residues" evidence="1">
    <location>
        <begin position="274"/>
        <end position="291"/>
    </location>
</feature>
<evidence type="ECO:0000256" key="1">
    <source>
        <dbReference type="SAM" id="MobiDB-lite"/>
    </source>
</evidence>
<dbReference type="RefSeq" id="XP_022108189.1">
    <property type="nucleotide sequence ID" value="XM_022252497.1"/>
</dbReference>
<feature type="region of interest" description="Disordered" evidence="1">
    <location>
        <begin position="99"/>
        <end position="291"/>
    </location>
</feature>
<feature type="compositionally biased region" description="Basic and acidic residues" evidence="1">
    <location>
        <begin position="140"/>
        <end position="155"/>
    </location>
</feature>
<dbReference type="KEGG" id="aplc:110988714"/>
<feature type="compositionally biased region" description="Basic and acidic residues" evidence="1">
    <location>
        <begin position="119"/>
        <end position="129"/>
    </location>
</feature>
<proteinExistence type="predicted"/>
<evidence type="ECO:0000313" key="2">
    <source>
        <dbReference type="Proteomes" id="UP000694845"/>
    </source>
</evidence>
<dbReference type="GO" id="GO:0016529">
    <property type="term" value="C:sarcoplasmic reticulum"/>
    <property type="evidence" value="ECO:0007669"/>
    <property type="project" value="TreeGrafter"/>
</dbReference>
<dbReference type="OrthoDB" id="5562606at2759"/>
<dbReference type="GO" id="GO:0005739">
    <property type="term" value="C:mitochondrion"/>
    <property type="evidence" value="ECO:0007669"/>
    <property type="project" value="TreeGrafter"/>
</dbReference>
<feature type="compositionally biased region" description="Basic and acidic residues" evidence="1">
    <location>
        <begin position="235"/>
        <end position="248"/>
    </location>
</feature>
<accession>A0A8B7ZS12</accession>
<name>A0A8B7ZS12_ACAPL</name>
<sequence>MDFNDIFRSFFGMHYPRGSMENDCEERDDFNTPPDFGFFGSPFGVDENDEMNDNATFGPGRGGRFGDDLFFRFEEETQDMFRHFEEMFRNFGLSDFPPSVFSRTDQDPSLPISSPRYQTPRDEMLKHPDSSQPSAPMPRLSDKDRLQRDENKAKDGGPSWHSLWTTKPKWHWHMPTQPPATPPKEDRDLDDEVRGRKLDEILKAASPPSSRNDNPAQPGHTSRPHFRSISVHTVRKPDGTIEQRRTETDADGNITTTVTTTNPDRPELPSLIPDQRRSQMDRWSGPEDDKAILGGEITTSIFEKLFGSWGRH</sequence>
<dbReference type="GO" id="GO:0043066">
    <property type="term" value="P:negative regulation of apoptotic process"/>
    <property type="evidence" value="ECO:0007669"/>
    <property type="project" value="InterPro"/>
</dbReference>
<dbReference type="GO" id="GO:0015629">
    <property type="term" value="C:actin cytoskeleton"/>
    <property type="evidence" value="ECO:0007669"/>
    <property type="project" value="TreeGrafter"/>
</dbReference>
<dbReference type="GO" id="GO:0030136">
    <property type="term" value="C:clathrin-coated vesicle"/>
    <property type="evidence" value="ECO:0007669"/>
    <property type="project" value="TreeGrafter"/>
</dbReference>
<dbReference type="AlphaFoldDB" id="A0A8B7ZS12"/>
<dbReference type="GO" id="GO:0016324">
    <property type="term" value="C:apical plasma membrane"/>
    <property type="evidence" value="ECO:0007669"/>
    <property type="project" value="TreeGrafter"/>
</dbReference>
<evidence type="ECO:0000313" key="3">
    <source>
        <dbReference type="RefSeq" id="XP_022108189.1"/>
    </source>
</evidence>
<dbReference type="PANTHER" id="PTHR14938:SF2">
    <property type="entry name" value="HCLS1-ASSOCIATED PROTEIN X-1"/>
    <property type="match status" value="1"/>
</dbReference>
<organism evidence="2 3">
    <name type="scientific">Acanthaster planci</name>
    <name type="common">Crown-of-thorns starfish</name>
    <dbReference type="NCBI Taxonomy" id="133434"/>
    <lineage>
        <taxon>Eukaryota</taxon>
        <taxon>Metazoa</taxon>
        <taxon>Echinodermata</taxon>
        <taxon>Eleutherozoa</taxon>
        <taxon>Asterozoa</taxon>
        <taxon>Asteroidea</taxon>
        <taxon>Valvatacea</taxon>
        <taxon>Valvatida</taxon>
        <taxon>Acanthasteridae</taxon>
        <taxon>Acanthaster</taxon>
    </lineage>
</organism>
<protein>
    <submittedName>
        <fullName evidence="3">HCLS1-associated protein X-1-like isoform X1</fullName>
    </submittedName>
</protein>
<reference evidence="3" key="1">
    <citation type="submission" date="2025-08" db="UniProtKB">
        <authorList>
            <consortium name="RefSeq"/>
        </authorList>
    </citation>
    <scope>IDENTIFICATION</scope>
</reference>
<gene>
    <name evidence="3" type="primary">LOC110988714</name>
</gene>
<dbReference type="Proteomes" id="UP000694845">
    <property type="component" value="Unplaced"/>
</dbReference>
<feature type="compositionally biased region" description="Basic and acidic residues" evidence="1">
    <location>
        <begin position="183"/>
        <end position="202"/>
    </location>
</feature>
<dbReference type="GeneID" id="110988714"/>
<dbReference type="InterPro" id="IPR017248">
    <property type="entry name" value="HAX-1"/>
</dbReference>
<dbReference type="PANTHER" id="PTHR14938">
    <property type="entry name" value="HCLS1-ASSOCIATED PROTEIN X-1"/>
    <property type="match status" value="1"/>
</dbReference>